<evidence type="ECO:0000313" key="2">
    <source>
        <dbReference type="Proteomes" id="UP000187891"/>
    </source>
</evidence>
<organism evidence="1 2">
    <name type="scientific">Agrobacterium rosae</name>
    <dbReference type="NCBI Taxonomy" id="1972867"/>
    <lineage>
        <taxon>Bacteria</taxon>
        <taxon>Pseudomonadati</taxon>
        <taxon>Pseudomonadota</taxon>
        <taxon>Alphaproteobacteria</taxon>
        <taxon>Hyphomicrobiales</taxon>
        <taxon>Rhizobiaceae</taxon>
        <taxon>Rhizobium/Agrobacterium group</taxon>
        <taxon>Agrobacterium</taxon>
    </lineage>
</organism>
<dbReference type="EMBL" id="FMUE01000003">
    <property type="protein sequence ID" value="SCX19591.1"/>
    <property type="molecule type" value="Genomic_DNA"/>
</dbReference>
<protein>
    <submittedName>
        <fullName evidence="1">Uncharacterized protein</fullName>
    </submittedName>
</protein>
<proteinExistence type="predicted"/>
<sequence>MIKYFLHLIYNDYTVLDLKGCVFSSPDVAINEANLMIKYFSFEEQVMCKPAPRHIAIVQKGSPNKFIAIKNAA</sequence>
<accession>A0A1R3TRJ5</accession>
<reference evidence="2" key="1">
    <citation type="submission" date="2016-10" db="EMBL/GenBank/DDBJ databases">
        <authorList>
            <person name="Wibberg D."/>
        </authorList>
    </citation>
    <scope>NUCLEOTIDE SEQUENCE [LARGE SCALE GENOMIC DNA]</scope>
</reference>
<evidence type="ECO:0000313" key="1">
    <source>
        <dbReference type="EMBL" id="SCX19591.1"/>
    </source>
</evidence>
<dbReference type="STRING" id="1907666.DSM25559_1866"/>
<gene>
    <name evidence="1" type="ORF">DSM25559_1866</name>
</gene>
<name>A0A1R3TRJ5_9HYPH</name>
<dbReference type="AlphaFoldDB" id="A0A1R3TRJ5"/>
<dbReference type="Proteomes" id="UP000187891">
    <property type="component" value="Unassembled WGS sequence"/>
</dbReference>